<organism evidence="1 2">
    <name type="scientific">Puccinia graminis f. sp. tritici</name>
    <dbReference type="NCBI Taxonomy" id="56615"/>
    <lineage>
        <taxon>Eukaryota</taxon>
        <taxon>Fungi</taxon>
        <taxon>Dikarya</taxon>
        <taxon>Basidiomycota</taxon>
        <taxon>Pucciniomycotina</taxon>
        <taxon>Pucciniomycetes</taxon>
        <taxon>Pucciniales</taxon>
        <taxon>Pucciniaceae</taxon>
        <taxon>Puccinia</taxon>
    </lineage>
</organism>
<evidence type="ECO:0000313" key="1">
    <source>
        <dbReference type="EMBL" id="KAA1118061.1"/>
    </source>
</evidence>
<dbReference type="EMBL" id="VSWC01000002">
    <property type="protein sequence ID" value="KAA1118061.1"/>
    <property type="molecule type" value="Genomic_DNA"/>
</dbReference>
<sequence length="201" mass="21713">MVIMASPLRLARLCGGRPLSKVDLNPALFIRSEQRKPLVPLCGVKPPGIVMEFITPRRIYARLALPNGPKGGFLGTDLKCSIPSPGRWRVSSDGHIESSPPVRGAESRVLARPKVALQRRRKGPYLSAPRGCSRAWQFNSRRVFVQPAVLGHSPDKIQIHCTNTPDGQLAALCVSLSGPTTSTATRIIPLCPEVGQEGKVG</sequence>
<dbReference type="AlphaFoldDB" id="A0A5B0QXN2"/>
<accession>A0A5B0QXN2</accession>
<name>A0A5B0QXN2_PUCGR</name>
<reference evidence="1 2" key="1">
    <citation type="submission" date="2019-05" db="EMBL/GenBank/DDBJ databases">
        <title>Emergence of the Ug99 lineage of the wheat stem rust pathogen through somatic hybridization.</title>
        <authorList>
            <person name="Li F."/>
            <person name="Upadhyaya N.M."/>
            <person name="Sperschneider J."/>
            <person name="Matny O."/>
            <person name="Nguyen-Phuc H."/>
            <person name="Mago R."/>
            <person name="Raley C."/>
            <person name="Miller M.E."/>
            <person name="Silverstein K.A.T."/>
            <person name="Henningsen E."/>
            <person name="Hirsch C.D."/>
            <person name="Visser B."/>
            <person name="Pretorius Z.A."/>
            <person name="Steffenson B.J."/>
            <person name="Schwessinger B."/>
            <person name="Dodds P.N."/>
            <person name="Figueroa M."/>
        </authorList>
    </citation>
    <scope>NUCLEOTIDE SEQUENCE [LARGE SCALE GENOMIC DNA]</scope>
    <source>
        <strain evidence="1">21-0</strain>
    </source>
</reference>
<comment type="caution">
    <text evidence="1">The sequence shown here is derived from an EMBL/GenBank/DDBJ whole genome shotgun (WGS) entry which is preliminary data.</text>
</comment>
<gene>
    <name evidence="1" type="ORF">PGT21_030633</name>
</gene>
<keyword evidence="2" id="KW-1185">Reference proteome</keyword>
<proteinExistence type="predicted"/>
<evidence type="ECO:0000313" key="2">
    <source>
        <dbReference type="Proteomes" id="UP000324748"/>
    </source>
</evidence>
<protein>
    <submittedName>
        <fullName evidence="1">Uncharacterized protein</fullName>
    </submittedName>
</protein>
<dbReference type="Proteomes" id="UP000324748">
    <property type="component" value="Unassembled WGS sequence"/>
</dbReference>